<accession>A0A0V1LV70</accession>
<comment type="caution">
    <text evidence="1">The sequence shown here is derived from an EMBL/GenBank/DDBJ whole genome shotgun (WGS) entry which is preliminary data.</text>
</comment>
<protein>
    <submittedName>
        <fullName evidence="1">Uncharacterized protein</fullName>
    </submittedName>
</protein>
<dbReference type="EMBL" id="JYDW01000001">
    <property type="protein sequence ID" value="KRZ63434.1"/>
    <property type="molecule type" value="Genomic_DNA"/>
</dbReference>
<dbReference type="EMBL" id="JYDW01000001">
    <property type="protein sequence ID" value="KRZ63486.1"/>
    <property type="molecule type" value="Genomic_DNA"/>
</dbReference>
<name>A0A0V1LV70_9BILA</name>
<dbReference type="Proteomes" id="UP000054721">
    <property type="component" value="Unassembled WGS sequence"/>
</dbReference>
<proteinExistence type="predicted"/>
<reference evidence="1 3" key="1">
    <citation type="submission" date="2015-05" db="EMBL/GenBank/DDBJ databases">
        <title>Evolution of Trichinella species and genotypes.</title>
        <authorList>
            <person name="Korhonen P.K."/>
            <person name="Edoardo P."/>
            <person name="Giuseppe L.R."/>
            <person name="Gasser R.B."/>
        </authorList>
    </citation>
    <scope>NUCLEOTIDE SEQUENCE [LARGE SCALE GENOMIC DNA]</scope>
    <source>
        <strain evidence="1">ISS10</strain>
    </source>
</reference>
<gene>
    <name evidence="2" type="ORF">T02_12014</name>
    <name evidence="1" type="ORF">T02_1465</name>
</gene>
<evidence type="ECO:0000313" key="3">
    <source>
        <dbReference type="Proteomes" id="UP000054721"/>
    </source>
</evidence>
<dbReference type="AlphaFoldDB" id="A0A0V1LV70"/>
<evidence type="ECO:0000313" key="2">
    <source>
        <dbReference type="EMBL" id="KRZ63486.1"/>
    </source>
</evidence>
<sequence length="62" mass="7032">MKRKLPLQETAAAQNASLILSEVAPTKYSKQMNLNFNCSGLEIHSVLQFTMFIDKMKLTKTE</sequence>
<organism evidence="1 3">
    <name type="scientific">Trichinella nativa</name>
    <dbReference type="NCBI Taxonomy" id="6335"/>
    <lineage>
        <taxon>Eukaryota</taxon>
        <taxon>Metazoa</taxon>
        <taxon>Ecdysozoa</taxon>
        <taxon>Nematoda</taxon>
        <taxon>Enoplea</taxon>
        <taxon>Dorylaimia</taxon>
        <taxon>Trichinellida</taxon>
        <taxon>Trichinellidae</taxon>
        <taxon>Trichinella</taxon>
    </lineage>
</organism>
<keyword evidence="3" id="KW-1185">Reference proteome</keyword>
<evidence type="ECO:0000313" key="1">
    <source>
        <dbReference type="EMBL" id="KRZ63434.1"/>
    </source>
</evidence>